<proteinExistence type="predicted"/>
<comment type="caution">
    <text evidence="1">The sequence shown here is derived from an EMBL/GenBank/DDBJ whole genome shotgun (WGS) entry which is preliminary data.</text>
</comment>
<dbReference type="AlphaFoldDB" id="A0A5J4UIS0"/>
<accession>A0A5J4UIS0</accession>
<evidence type="ECO:0000313" key="1">
    <source>
        <dbReference type="EMBL" id="KAA6369782.1"/>
    </source>
</evidence>
<protein>
    <submittedName>
        <fullName evidence="1">Uncharacterized protein</fullName>
    </submittedName>
</protein>
<reference evidence="1 2" key="1">
    <citation type="submission" date="2019-03" db="EMBL/GenBank/DDBJ databases">
        <title>Single cell metagenomics reveals metabolic interactions within the superorganism composed of flagellate Streblomastix strix and complex community of Bacteroidetes bacteria on its surface.</title>
        <authorList>
            <person name="Treitli S.C."/>
            <person name="Kolisko M."/>
            <person name="Husnik F."/>
            <person name="Keeling P."/>
            <person name="Hampl V."/>
        </authorList>
    </citation>
    <scope>NUCLEOTIDE SEQUENCE [LARGE SCALE GENOMIC DNA]</scope>
    <source>
        <strain evidence="1">ST1C</strain>
    </source>
</reference>
<name>A0A5J4UIS0_9EUKA</name>
<dbReference type="Proteomes" id="UP000324800">
    <property type="component" value="Unassembled WGS sequence"/>
</dbReference>
<sequence length="180" mass="20836">MRRIVDDFNKAGGDAVKQLELIRQLLPYMENYPDFFNQLNEITPLMGTLKKIQEYYYHPELKDFVEKTLVLLDTQISPHQYESVNFIDHFRPILIVPEYQHYISGTRTVKMIHIGQVTVPFDPVFTVFGAPIRPILLDKAFNKIVKKELSVAQSTFDGGIIFCDMVFFNGQVHQDNAVPI</sequence>
<feature type="non-terminal residue" evidence="1">
    <location>
        <position position="180"/>
    </location>
</feature>
<organism evidence="1 2">
    <name type="scientific">Streblomastix strix</name>
    <dbReference type="NCBI Taxonomy" id="222440"/>
    <lineage>
        <taxon>Eukaryota</taxon>
        <taxon>Metamonada</taxon>
        <taxon>Preaxostyla</taxon>
        <taxon>Oxymonadida</taxon>
        <taxon>Streblomastigidae</taxon>
        <taxon>Streblomastix</taxon>
    </lineage>
</organism>
<dbReference type="EMBL" id="SNRW01016022">
    <property type="protein sequence ID" value="KAA6369782.1"/>
    <property type="molecule type" value="Genomic_DNA"/>
</dbReference>
<evidence type="ECO:0000313" key="2">
    <source>
        <dbReference type="Proteomes" id="UP000324800"/>
    </source>
</evidence>
<gene>
    <name evidence="1" type="ORF">EZS28_034690</name>
</gene>